<dbReference type="EMBL" id="MU155394">
    <property type="protein sequence ID" value="KAF9474150.1"/>
    <property type="molecule type" value="Genomic_DNA"/>
</dbReference>
<dbReference type="InterPro" id="IPR015892">
    <property type="entry name" value="Carbonic_anhydrase_CS"/>
</dbReference>
<evidence type="ECO:0000256" key="1">
    <source>
        <dbReference type="ARBA" id="ARBA00006217"/>
    </source>
</evidence>
<name>A0A9P5YSZ0_9AGAR</name>
<dbReference type="Gene3D" id="3.40.1050.10">
    <property type="entry name" value="Carbonic anhydrase"/>
    <property type="match status" value="1"/>
</dbReference>
<comment type="cofactor">
    <cofactor evidence="7">
        <name>Zn(2+)</name>
        <dbReference type="ChEBI" id="CHEBI:29105"/>
    </cofactor>
    <text evidence="7">Binds 1 zinc ion per subunit.</text>
</comment>
<evidence type="ECO:0000313" key="9">
    <source>
        <dbReference type="EMBL" id="KAF9474150.1"/>
    </source>
</evidence>
<dbReference type="GO" id="GO:0034599">
    <property type="term" value="P:cellular response to oxidative stress"/>
    <property type="evidence" value="ECO:0007669"/>
    <property type="project" value="TreeGrafter"/>
</dbReference>
<dbReference type="InterPro" id="IPR036874">
    <property type="entry name" value="Carbonic_anhydrase_sf"/>
</dbReference>
<feature type="binding site" evidence="7">
    <location>
        <position position="110"/>
    </location>
    <ligand>
        <name>Zn(2+)</name>
        <dbReference type="ChEBI" id="CHEBI:29105"/>
    </ligand>
</feature>
<comment type="similarity">
    <text evidence="1 8">Belongs to the beta-class carbonic anhydrase family.</text>
</comment>
<keyword evidence="3 7" id="KW-0479">Metal-binding</keyword>
<evidence type="ECO:0000256" key="3">
    <source>
        <dbReference type="ARBA" id="ARBA00022723"/>
    </source>
</evidence>
<evidence type="ECO:0000256" key="2">
    <source>
        <dbReference type="ARBA" id="ARBA00012925"/>
    </source>
</evidence>
<organism evidence="9 10">
    <name type="scientific">Pholiota conissans</name>
    <dbReference type="NCBI Taxonomy" id="109636"/>
    <lineage>
        <taxon>Eukaryota</taxon>
        <taxon>Fungi</taxon>
        <taxon>Dikarya</taxon>
        <taxon>Basidiomycota</taxon>
        <taxon>Agaricomycotina</taxon>
        <taxon>Agaricomycetes</taxon>
        <taxon>Agaricomycetidae</taxon>
        <taxon>Agaricales</taxon>
        <taxon>Agaricineae</taxon>
        <taxon>Strophariaceae</taxon>
        <taxon>Pholiota</taxon>
    </lineage>
</organism>
<evidence type="ECO:0000256" key="7">
    <source>
        <dbReference type="PIRSR" id="PIRSR601765-1"/>
    </source>
</evidence>
<dbReference type="CDD" id="cd00883">
    <property type="entry name" value="beta_CA_cladeA"/>
    <property type="match status" value="1"/>
</dbReference>
<evidence type="ECO:0000256" key="5">
    <source>
        <dbReference type="ARBA" id="ARBA00023239"/>
    </source>
</evidence>
<sequence length="228" mass="24906">MPTSKTDDIHQILTSNAQWAAGVIKTNPQFFAELEVEYQQQAPHTLWIGCADSRVSESVVVPDVLPGEIFVHRNIANQLHLDDNNALSVLQYAVDSLNVHRVIIVGHTRCGGVEAALKGAQGANNIDPAQKQALGQWLQPFTQTVAGILPELDGLTNAQAVRHLVDVNVKEQVAQLSRTQTIRNAWERYASGDRAEAVWIHGFVYDIDTGCLLNLHISQGPPGATLPK</sequence>
<accession>A0A9P5YSZ0</accession>
<dbReference type="Pfam" id="PF00484">
    <property type="entry name" value="Pro_CA"/>
    <property type="match status" value="1"/>
</dbReference>
<dbReference type="GO" id="GO:0008270">
    <property type="term" value="F:zinc ion binding"/>
    <property type="evidence" value="ECO:0007669"/>
    <property type="project" value="UniProtKB-UniRule"/>
</dbReference>
<dbReference type="InterPro" id="IPR001765">
    <property type="entry name" value="Carbonic_anhydrase"/>
</dbReference>
<feature type="binding site" evidence="7">
    <location>
        <position position="52"/>
    </location>
    <ligand>
        <name>Zn(2+)</name>
        <dbReference type="ChEBI" id="CHEBI:29105"/>
    </ligand>
</feature>
<protein>
    <recommendedName>
        <fullName evidence="2 8">Carbonic anhydrase</fullName>
        <ecNumber evidence="2 8">4.2.1.1</ecNumber>
    </recommendedName>
    <alternativeName>
        <fullName evidence="8">Carbonate dehydratase</fullName>
    </alternativeName>
</protein>
<evidence type="ECO:0000313" key="10">
    <source>
        <dbReference type="Proteomes" id="UP000807469"/>
    </source>
</evidence>
<gene>
    <name evidence="9" type="ORF">BDN70DRAFT_962060</name>
</gene>
<dbReference type="PANTHER" id="PTHR11002">
    <property type="entry name" value="CARBONIC ANHYDRASE"/>
    <property type="match status" value="1"/>
</dbReference>
<evidence type="ECO:0000256" key="8">
    <source>
        <dbReference type="RuleBase" id="RU003956"/>
    </source>
</evidence>
<comment type="catalytic activity">
    <reaction evidence="6 8">
        <text>hydrogencarbonate + H(+) = CO2 + H2O</text>
        <dbReference type="Rhea" id="RHEA:10748"/>
        <dbReference type="ChEBI" id="CHEBI:15377"/>
        <dbReference type="ChEBI" id="CHEBI:15378"/>
        <dbReference type="ChEBI" id="CHEBI:16526"/>
        <dbReference type="ChEBI" id="CHEBI:17544"/>
        <dbReference type="EC" id="4.2.1.1"/>
    </reaction>
</comment>
<proteinExistence type="inferred from homology"/>
<keyword evidence="4 7" id="KW-0862">Zinc</keyword>
<dbReference type="GO" id="GO:0015976">
    <property type="term" value="P:carbon utilization"/>
    <property type="evidence" value="ECO:0007669"/>
    <property type="project" value="InterPro"/>
</dbReference>
<dbReference type="AlphaFoldDB" id="A0A9P5YSZ0"/>
<dbReference type="PANTHER" id="PTHR11002:SF76">
    <property type="entry name" value="CARBONIC ANHYDRASE"/>
    <property type="match status" value="1"/>
</dbReference>
<dbReference type="GO" id="GO:0004089">
    <property type="term" value="F:carbonate dehydratase activity"/>
    <property type="evidence" value="ECO:0007669"/>
    <property type="project" value="UniProtKB-UniRule"/>
</dbReference>
<evidence type="ECO:0000256" key="4">
    <source>
        <dbReference type="ARBA" id="ARBA00022833"/>
    </source>
</evidence>
<dbReference type="PROSITE" id="PS00705">
    <property type="entry name" value="PROK_CO2_ANHYDRASE_2"/>
    <property type="match status" value="1"/>
</dbReference>
<keyword evidence="5 8" id="KW-0456">Lyase</keyword>
<dbReference type="OrthoDB" id="10248475at2759"/>
<reference evidence="9" key="1">
    <citation type="submission" date="2020-11" db="EMBL/GenBank/DDBJ databases">
        <authorList>
            <consortium name="DOE Joint Genome Institute"/>
            <person name="Ahrendt S."/>
            <person name="Riley R."/>
            <person name="Andreopoulos W."/>
            <person name="Labutti K."/>
            <person name="Pangilinan J."/>
            <person name="Ruiz-Duenas F.J."/>
            <person name="Barrasa J.M."/>
            <person name="Sanchez-Garcia M."/>
            <person name="Camarero S."/>
            <person name="Miyauchi S."/>
            <person name="Serrano A."/>
            <person name="Linde D."/>
            <person name="Babiker R."/>
            <person name="Drula E."/>
            <person name="Ayuso-Fernandez I."/>
            <person name="Pacheco R."/>
            <person name="Padilla G."/>
            <person name="Ferreira P."/>
            <person name="Barriuso J."/>
            <person name="Kellner H."/>
            <person name="Castanera R."/>
            <person name="Alfaro M."/>
            <person name="Ramirez L."/>
            <person name="Pisabarro A.G."/>
            <person name="Kuo A."/>
            <person name="Tritt A."/>
            <person name="Lipzen A."/>
            <person name="He G."/>
            <person name="Yan M."/>
            <person name="Ng V."/>
            <person name="Cullen D."/>
            <person name="Martin F."/>
            <person name="Rosso M.-N."/>
            <person name="Henrissat B."/>
            <person name="Hibbett D."/>
            <person name="Martinez A.T."/>
            <person name="Grigoriev I.V."/>
        </authorList>
    </citation>
    <scope>NUCLEOTIDE SEQUENCE</scope>
    <source>
        <strain evidence="9">CIRM-BRFM 674</strain>
    </source>
</reference>
<dbReference type="SUPFAM" id="SSF53056">
    <property type="entry name" value="beta-carbonic anhydrase, cab"/>
    <property type="match status" value="1"/>
</dbReference>
<keyword evidence="10" id="KW-1185">Reference proteome</keyword>
<feature type="binding site" evidence="7">
    <location>
        <position position="107"/>
    </location>
    <ligand>
        <name>Zn(2+)</name>
        <dbReference type="ChEBI" id="CHEBI:29105"/>
    </ligand>
</feature>
<comment type="caution">
    <text evidence="9">The sequence shown here is derived from an EMBL/GenBank/DDBJ whole genome shotgun (WGS) entry which is preliminary data.</text>
</comment>
<feature type="binding site" evidence="7">
    <location>
        <position position="50"/>
    </location>
    <ligand>
        <name>Zn(2+)</name>
        <dbReference type="ChEBI" id="CHEBI:29105"/>
    </ligand>
</feature>
<dbReference type="EC" id="4.2.1.1" evidence="2 8"/>
<comment type="function">
    <text evidence="8">Reversible hydration of carbon dioxide.</text>
</comment>
<dbReference type="Proteomes" id="UP000807469">
    <property type="component" value="Unassembled WGS sequence"/>
</dbReference>
<dbReference type="SMART" id="SM00947">
    <property type="entry name" value="Pro_CA"/>
    <property type="match status" value="1"/>
</dbReference>
<evidence type="ECO:0000256" key="6">
    <source>
        <dbReference type="ARBA" id="ARBA00048348"/>
    </source>
</evidence>
<dbReference type="GO" id="GO:0071244">
    <property type="term" value="P:cellular response to carbon dioxide"/>
    <property type="evidence" value="ECO:0007669"/>
    <property type="project" value="TreeGrafter"/>
</dbReference>